<evidence type="ECO:0000313" key="5">
    <source>
        <dbReference type="Proteomes" id="UP000002051"/>
    </source>
</evidence>
<reference evidence="3" key="4">
    <citation type="journal article" date="2018" name="Nat. Plants">
        <title>Whole-genome landscape of Medicago truncatula symbiotic genes.</title>
        <authorList>
            <person name="Pecrix Y."/>
            <person name="Gamas P."/>
            <person name="Carrere S."/>
        </authorList>
    </citation>
    <scope>NUCLEOTIDE SEQUENCE</scope>
    <source>
        <tissue evidence="3">Leaves</tissue>
    </source>
</reference>
<dbReference type="STRING" id="3880.G7J782"/>
<name>G7J782_MEDTR</name>
<reference evidence="2 5" key="2">
    <citation type="journal article" date="2014" name="BMC Genomics">
        <title>An improved genome release (version Mt4.0) for the model legume Medicago truncatula.</title>
        <authorList>
            <person name="Tang H."/>
            <person name="Krishnakumar V."/>
            <person name="Bidwell S."/>
            <person name="Rosen B."/>
            <person name="Chan A."/>
            <person name="Zhou S."/>
            <person name="Gentzbittel L."/>
            <person name="Childs K.L."/>
            <person name="Yandell M."/>
            <person name="Gundlach H."/>
            <person name="Mayer K.F."/>
            <person name="Schwartz D.C."/>
            <person name="Town C.D."/>
        </authorList>
    </citation>
    <scope>GENOME REANNOTATION</scope>
    <source>
        <strain evidence="2">A17</strain>
        <strain evidence="4 5">cv. Jemalong A17</strain>
    </source>
</reference>
<dbReference type="Gramene" id="rna16321">
    <property type="protein sequence ID" value="RHN68035.1"/>
    <property type="gene ID" value="gene16321"/>
</dbReference>
<dbReference type="Proteomes" id="UP000002051">
    <property type="component" value="Chromosome 3"/>
</dbReference>
<dbReference type="Proteomes" id="UP000265566">
    <property type="component" value="Chromosome 3"/>
</dbReference>
<feature type="domain" description="LRAT" evidence="1">
    <location>
        <begin position="14"/>
        <end position="201"/>
    </location>
</feature>
<dbReference type="InterPro" id="IPR007053">
    <property type="entry name" value="LRAT_dom"/>
</dbReference>
<dbReference type="Gene3D" id="3.90.1720.10">
    <property type="entry name" value="endopeptidase domain like (from Nostoc punctiforme)"/>
    <property type="match status" value="1"/>
</dbReference>
<dbReference type="GO" id="GO:0004517">
    <property type="term" value="F:nitric-oxide synthase activity"/>
    <property type="evidence" value="ECO:0007669"/>
    <property type="project" value="UniProtKB-EC"/>
</dbReference>
<dbReference type="EMBL" id="CM001219">
    <property type="protein sequence ID" value="AES70839.1"/>
    <property type="molecule type" value="Genomic_DNA"/>
</dbReference>
<keyword evidence="2" id="KW-0012">Acyltransferase</keyword>
<evidence type="ECO:0000313" key="4">
    <source>
        <dbReference type="EnsemblPlants" id="AES70839"/>
    </source>
</evidence>
<evidence type="ECO:0000313" key="2">
    <source>
        <dbReference type="EMBL" id="AES70839.1"/>
    </source>
</evidence>
<evidence type="ECO:0000259" key="1">
    <source>
        <dbReference type="PROSITE" id="PS51934"/>
    </source>
</evidence>
<sequence length="272" mass="29826">MIDRKQLKAGDHIYSWRQAYIYAHHGIYVGDGMVIHFTDGAIQQTETPTISNRFCSSSVPSCRSSVPSCRSSVPSSRSSVPSCRSSVPSCRSSVPSLDTDIPCPRCGDCCQTKMHGVILSCLDCFLSEGGLHRYLYGVSTLHFIVQARGGTCTRASSDPTKEVLFRALYLLENGFGDYHFYKNNCEDFAIYCKTGFLSSEGGSGQAASYWAGAISIASTALGYFVPIYKPLIGCATYSCDRLVSDIGYRSSREINQIVPCAKFVSCKKSLFW</sequence>
<keyword evidence="2" id="KW-0808">Transferase</keyword>
<dbReference type="EnsemblPlants" id="AES70839">
    <property type="protein sequence ID" value="AES70839"/>
    <property type="gene ID" value="MTR_3g063990"/>
</dbReference>
<reference evidence="2 5" key="1">
    <citation type="journal article" date="2011" name="Nature">
        <title>The Medicago genome provides insight into the evolution of rhizobial symbioses.</title>
        <authorList>
            <person name="Young N.D."/>
            <person name="Debelle F."/>
            <person name="Oldroyd G.E."/>
            <person name="Geurts R."/>
            <person name="Cannon S.B."/>
            <person name="Udvardi M.K."/>
            <person name="Benedito V.A."/>
            <person name="Mayer K.F."/>
            <person name="Gouzy J."/>
            <person name="Schoof H."/>
            <person name="Van de Peer Y."/>
            <person name="Proost S."/>
            <person name="Cook D.R."/>
            <person name="Meyers B.C."/>
            <person name="Spannagl M."/>
            <person name="Cheung F."/>
            <person name="De Mita S."/>
            <person name="Krishnakumar V."/>
            <person name="Gundlach H."/>
            <person name="Zhou S."/>
            <person name="Mudge J."/>
            <person name="Bharti A.K."/>
            <person name="Murray J.D."/>
            <person name="Naoumkina M.A."/>
            <person name="Rosen B."/>
            <person name="Silverstein K.A."/>
            <person name="Tang H."/>
            <person name="Rombauts S."/>
            <person name="Zhao P.X."/>
            <person name="Zhou P."/>
            <person name="Barbe V."/>
            <person name="Bardou P."/>
            <person name="Bechner M."/>
            <person name="Bellec A."/>
            <person name="Berger A."/>
            <person name="Berges H."/>
            <person name="Bidwell S."/>
            <person name="Bisseling T."/>
            <person name="Choisne N."/>
            <person name="Couloux A."/>
            <person name="Denny R."/>
            <person name="Deshpande S."/>
            <person name="Dai X."/>
            <person name="Doyle J.J."/>
            <person name="Dudez A.M."/>
            <person name="Farmer A.D."/>
            <person name="Fouteau S."/>
            <person name="Franken C."/>
            <person name="Gibelin C."/>
            <person name="Gish J."/>
            <person name="Goldstein S."/>
            <person name="Gonzalez A.J."/>
            <person name="Green P.J."/>
            <person name="Hallab A."/>
            <person name="Hartog M."/>
            <person name="Hua A."/>
            <person name="Humphray S.J."/>
            <person name="Jeong D.H."/>
            <person name="Jing Y."/>
            <person name="Jocker A."/>
            <person name="Kenton S.M."/>
            <person name="Kim D.J."/>
            <person name="Klee K."/>
            <person name="Lai H."/>
            <person name="Lang C."/>
            <person name="Lin S."/>
            <person name="Macmil S.L."/>
            <person name="Magdelenat G."/>
            <person name="Matthews L."/>
            <person name="McCorrison J."/>
            <person name="Monaghan E.L."/>
            <person name="Mun J.H."/>
            <person name="Najar F.Z."/>
            <person name="Nicholson C."/>
            <person name="Noirot C."/>
            <person name="O'Bleness M."/>
            <person name="Paule C.R."/>
            <person name="Poulain J."/>
            <person name="Prion F."/>
            <person name="Qin B."/>
            <person name="Qu C."/>
            <person name="Retzel E.F."/>
            <person name="Riddle C."/>
            <person name="Sallet E."/>
            <person name="Samain S."/>
            <person name="Samson N."/>
            <person name="Sanders I."/>
            <person name="Saurat O."/>
            <person name="Scarpelli C."/>
            <person name="Schiex T."/>
            <person name="Segurens B."/>
            <person name="Severin A.J."/>
            <person name="Sherrier D.J."/>
            <person name="Shi R."/>
            <person name="Sims S."/>
            <person name="Singer S.R."/>
            <person name="Sinharoy S."/>
            <person name="Sterck L."/>
            <person name="Viollet A."/>
            <person name="Wang B.B."/>
            <person name="Wang K."/>
            <person name="Wang M."/>
            <person name="Wang X."/>
            <person name="Warfsmann J."/>
            <person name="Weissenbach J."/>
            <person name="White D.D."/>
            <person name="White J.D."/>
            <person name="Wiley G.B."/>
            <person name="Wincker P."/>
            <person name="Xing Y."/>
            <person name="Yang L."/>
            <person name="Yao Z."/>
            <person name="Ying F."/>
            <person name="Zhai J."/>
            <person name="Zhou L."/>
            <person name="Zuber A."/>
            <person name="Denarie J."/>
            <person name="Dixon R.A."/>
            <person name="May G.D."/>
            <person name="Schwartz D.C."/>
            <person name="Rogers J."/>
            <person name="Quetier F."/>
            <person name="Town C.D."/>
            <person name="Roe B.A."/>
        </authorList>
    </citation>
    <scope>NUCLEOTIDE SEQUENCE [LARGE SCALE GENOMIC DNA]</scope>
    <source>
        <strain evidence="2">A17</strain>
        <strain evidence="4 5">cv. Jemalong A17</strain>
    </source>
</reference>
<dbReference type="PaxDb" id="3880-AES70839"/>
<dbReference type="PANTHER" id="PTHR46137:SF3">
    <property type="entry name" value="OS05G0310600 PROTEIN"/>
    <property type="match status" value="1"/>
</dbReference>
<proteinExistence type="predicted"/>
<accession>G7J782</accession>
<protein>
    <submittedName>
        <fullName evidence="2">Lecithin retinol acyltransferase</fullName>
    </submittedName>
    <submittedName>
        <fullName evidence="3">Putative nitric-oxide synthase (NADPH)</fullName>
        <ecNumber evidence="3">1.14.13.39</ecNumber>
    </submittedName>
</protein>
<evidence type="ECO:0000313" key="3">
    <source>
        <dbReference type="EMBL" id="RHN68035.1"/>
    </source>
</evidence>
<reference evidence="4" key="3">
    <citation type="submission" date="2015-04" db="UniProtKB">
        <authorList>
            <consortium name="EnsemblPlants"/>
        </authorList>
    </citation>
    <scope>IDENTIFICATION</scope>
    <source>
        <strain evidence="4">cv. Jemalong A17</strain>
    </source>
</reference>
<dbReference type="OMA" id="WRSACIY"/>
<dbReference type="eggNOG" id="ENOG502QSKS">
    <property type="taxonomic scope" value="Eukaryota"/>
</dbReference>
<gene>
    <name evidence="2" type="ordered locus">MTR_3g063990</name>
    <name evidence="3" type="ORF">MtrunA17_Chr3g0109361</name>
</gene>
<dbReference type="Pfam" id="PF04970">
    <property type="entry name" value="LRAT"/>
    <property type="match status" value="1"/>
</dbReference>
<keyword evidence="3" id="KW-0560">Oxidoreductase</keyword>
<dbReference type="EC" id="1.14.13.39" evidence="3"/>
<dbReference type="GO" id="GO:0016746">
    <property type="term" value="F:acyltransferase activity"/>
    <property type="evidence" value="ECO:0007669"/>
    <property type="project" value="UniProtKB-KW"/>
</dbReference>
<dbReference type="EMBL" id="PSQE01000003">
    <property type="protein sequence ID" value="RHN68035.1"/>
    <property type="molecule type" value="Genomic_DNA"/>
</dbReference>
<dbReference type="AlphaFoldDB" id="G7J782"/>
<organism evidence="2 5">
    <name type="scientific">Medicago truncatula</name>
    <name type="common">Barrel medic</name>
    <name type="synonym">Medicago tribuloides</name>
    <dbReference type="NCBI Taxonomy" id="3880"/>
    <lineage>
        <taxon>Eukaryota</taxon>
        <taxon>Viridiplantae</taxon>
        <taxon>Streptophyta</taxon>
        <taxon>Embryophyta</taxon>
        <taxon>Tracheophyta</taxon>
        <taxon>Spermatophyta</taxon>
        <taxon>Magnoliopsida</taxon>
        <taxon>eudicotyledons</taxon>
        <taxon>Gunneridae</taxon>
        <taxon>Pentapetalae</taxon>
        <taxon>rosids</taxon>
        <taxon>fabids</taxon>
        <taxon>Fabales</taxon>
        <taxon>Fabaceae</taxon>
        <taxon>Papilionoideae</taxon>
        <taxon>50 kb inversion clade</taxon>
        <taxon>NPAAA clade</taxon>
        <taxon>Hologalegina</taxon>
        <taxon>IRL clade</taxon>
        <taxon>Trifolieae</taxon>
        <taxon>Medicago</taxon>
    </lineage>
</organism>
<dbReference type="HOGENOM" id="CLU_062156_0_0_1"/>
<dbReference type="PROSITE" id="PS51934">
    <property type="entry name" value="LRAT"/>
    <property type="match status" value="1"/>
</dbReference>
<dbReference type="PANTHER" id="PTHR46137">
    <property type="entry name" value="OS05G0310600 PROTEIN"/>
    <property type="match status" value="1"/>
</dbReference>
<keyword evidence="5" id="KW-1185">Reference proteome</keyword>